<feature type="region of interest" description="Disordered" evidence="10">
    <location>
        <begin position="229"/>
        <end position="347"/>
    </location>
</feature>
<dbReference type="InterPro" id="IPR051421">
    <property type="entry name" value="RNA_Proc_DNA_Dmg_Regulator"/>
</dbReference>
<evidence type="ECO:0000256" key="7">
    <source>
        <dbReference type="ARBA" id="ARBA00023242"/>
    </source>
</evidence>
<gene>
    <name evidence="12" type="ORF">Nepgr_002260</name>
</gene>
<dbReference type="GO" id="GO:0008380">
    <property type="term" value="P:RNA splicing"/>
    <property type="evidence" value="ECO:0007669"/>
    <property type="project" value="UniProtKB-KW"/>
</dbReference>
<keyword evidence="13" id="KW-1185">Reference proteome</keyword>
<dbReference type="CDD" id="cd17039">
    <property type="entry name" value="Ubl_ubiquitin_like"/>
    <property type="match status" value="1"/>
</dbReference>
<feature type="coiled-coil region" evidence="9">
    <location>
        <begin position="122"/>
        <end position="158"/>
    </location>
</feature>
<dbReference type="InterPro" id="IPR000626">
    <property type="entry name" value="Ubiquitin-like_dom"/>
</dbReference>
<feature type="compositionally biased region" description="Low complexity" evidence="10">
    <location>
        <begin position="337"/>
        <end position="347"/>
    </location>
</feature>
<dbReference type="InterPro" id="IPR029071">
    <property type="entry name" value="Ubiquitin-like_domsf"/>
</dbReference>
<comment type="similarity">
    <text evidence="3">Belongs to the SDE2 family.</text>
</comment>
<evidence type="ECO:0000256" key="2">
    <source>
        <dbReference type="ARBA" id="ARBA00004496"/>
    </source>
</evidence>
<dbReference type="GO" id="GO:0005737">
    <property type="term" value="C:cytoplasm"/>
    <property type="evidence" value="ECO:0007669"/>
    <property type="project" value="UniProtKB-SubCell"/>
</dbReference>
<dbReference type="EMBL" id="BSYO01000002">
    <property type="protein sequence ID" value="GMH00421.1"/>
    <property type="molecule type" value="Genomic_DNA"/>
</dbReference>
<evidence type="ECO:0000256" key="3">
    <source>
        <dbReference type="ARBA" id="ARBA00008726"/>
    </source>
</evidence>
<keyword evidence="7" id="KW-0539">Nucleus</keyword>
<keyword evidence="4" id="KW-0963">Cytoplasm</keyword>
<accession>A0AAD3P6J4</accession>
<keyword evidence="9" id="KW-0175">Coiled coil</keyword>
<feature type="compositionally biased region" description="Basic and acidic residues" evidence="10">
    <location>
        <begin position="281"/>
        <end position="298"/>
    </location>
</feature>
<evidence type="ECO:0000256" key="1">
    <source>
        <dbReference type="ARBA" id="ARBA00004123"/>
    </source>
</evidence>
<sequence>MENNDFFQVFVRLIDKKTLTLQLPIQQDQRLLPTAKSIKQQLQSLTHVPIEFQRLTLNGKFLHDESPISPSISLSTIQLNLSLLGGKGGFGSLLRGAATKAGQKKTNNFDACRDMSGRRLRHVNVEKKLEEWKAEEEERQLEKKAEEYLKNVAKKARKKGGSEGAEKYVERYREESARCVKEVESSVRESVGELMVGKKRKLMEKLKAKAKAAADGKKLKIWMGKRLLAESDSDDSDNDGSEDDDVENEKSVIIDTANQSNSSKEVEGSSGSVSIGLSDGECYHQDSSESSSEKEKETVTGGSLDSDGSPRGSNGHLEGSTVVERSSETDGQKTNQSEKLSSSAEEVLSSAELMEMEKQQCFEPTFVDTKVVVQPSSISNLGELGECDKGRVVAEANGIAKSKSVVWDEEMDGGRKEEEEQPLNFEDFSSAAELVVLGMDRLKSELQSRGLKCGGTLHERAARLFLLKTTPLEQMILTANNQNIGCANLDSIAISRGGVSSTTRRTCAIHPQPLVNAIGTTLFSDEHIGQMPSFEAGAYTALP</sequence>
<dbReference type="SMART" id="SM00213">
    <property type="entry name" value="UBQ"/>
    <property type="match status" value="1"/>
</dbReference>
<keyword evidence="6" id="KW-0508">mRNA splicing</keyword>
<dbReference type="Pfam" id="PF13297">
    <property type="entry name" value="SDE2_2C"/>
    <property type="match status" value="1"/>
</dbReference>
<feature type="domain" description="Ubiquitin-like" evidence="11">
    <location>
        <begin position="7"/>
        <end position="69"/>
    </location>
</feature>
<evidence type="ECO:0000259" key="11">
    <source>
        <dbReference type="PROSITE" id="PS50053"/>
    </source>
</evidence>
<proteinExistence type="inferred from homology"/>
<keyword evidence="8" id="KW-0131">Cell cycle</keyword>
<dbReference type="PANTHER" id="PTHR12786">
    <property type="entry name" value="SPLICING FACTOR SF3A-RELATED"/>
    <property type="match status" value="1"/>
</dbReference>
<feature type="compositionally biased region" description="Acidic residues" evidence="10">
    <location>
        <begin position="231"/>
        <end position="247"/>
    </location>
</feature>
<dbReference type="PROSITE" id="PS50053">
    <property type="entry name" value="UBIQUITIN_2"/>
    <property type="match status" value="1"/>
</dbReference>
<evidence type="ECO:0000313" key="13">
    <source>
        <dbReference type="Proteomes" id="UP001279734"/>
    </source>
</evidence>
<dbReference type="GO" id="GO:0006397">
    <property type="term" value="P:mRNA processing"/>
    <property type="evidence" value="ECO:0007669"/>
    <property type="project" value="UniProtKB-KW"/>
</dbReference>
<dbReference type="AlphaFoldDB" id="A0AAD3P6J4"/>
<name>A0AAD3P6J4_NEPGR</name>
<comment type="subcellular location">
    <subcellularLocation>
        <location evidence="2">Cytoplasm</location>
    </subcellularLocation>
    <subcellularLocation>
        <location evidence="1">Nucleus</location>
    </subcellularLocation>
</comment>
<evidence type="ECO:0000256" key="5">
    <source>
        <dbReference type="ARBA" id="ARBA00022664"/>
    </source>
</evidence>
<reference evidence="12" key="1">
    <citation type="submission" date="2023-05" db="EMBL/GenBank/DDBJ databases">
        <title>Nepenthes gracilis genome sequencing.</title>
        <authorList>
            <person name="Fukushima K."/>
        </authorList>
    </citation>
    <scope>NUCLEOTIDE SEQUENCE</scope>
    <source>
        <strain evidence="12">SING2019-196</strain>
    </source>
</reference>
<evidence type="ECO:0000256" key="10">
    <source>
        <dbReference type="SAM" id="MobiDB-lite"/>
    </source>
</evidence>
<dbReference type="Gene3D" id="3.10.20.90">
    <property type="entry name" value="Phosphatidylinositol 3-kinase Catalytic Subunit, Chain A, domain 1"/>
    <property type="match status" value="1"/>
</dbReference>
<evidence type="ECO:0000256" key="6">
    <source>
        <dbReference type="ARBA" id="ARBA00023187"/>
    </source>
</evidence>
<dbReference type="SUPFAM" id="SSF54236">
    <property type="entry name" value="Ubiquitin-like"/>
    <property type="match status" value="1"/>
</dbReference>
<organism evidence="12 13">
    <name type="scientific">Nepenthes gracilis</name>
    <name type="common">Slender pitcher plant</name>
    <dbReference type="NCBI Taxonomy" id="150966"/>
    <lineage>
        <taxon>Eukaryota</taxon>
        <taxon>Viridiplantae</taxon>
        <taxon>Streptophyta</taxon>
        <taxon>Embryophyta</taxon>
        <taxon>Tracheophyta</taxon>
        <taxon>Spermatophyta</taxon>
        <taxon>Magnoliopsida</taxon>
        <taxon>eudicotyledons</taxon>
        <taxon>Gunneridae</taxon>
        <taxon>Pentapetalae</taxon>
        <taxon>Caryophyllales</taxon>
        <taxon>Nepenthaceae</taxon>
        <taxon>Nepenthes</taxon>
    </lineage>
</organism>
<dbReference type="InterPro" id="IPR025086">
    <property type="entry name" value="SDE2/SF3A3_SAP"/>
</dbReference>
<dbReference type="Proteomes" id="UP001279734">
    <property type="component" value="Unassembled WGS sequence"/>
</dbReference>
<dbReference type="InterPro" id="IPR053822">
    <property type="entry name" value="SDE2-like_dom"/>
</dbReference>
<feature type="compositionally biased region" description="Low complexity" evidence="10">
    <location>
        <begin position="260"/>
        <end position="280"/>
    </location>
</feature>
<comment type="caution">
    <text evidence="12">The sequence shown here is derived from an EMBL/GenBank/DDBJ whole genome shotgun (WGS) entry which is preliminary data.</text>
</comment>
<evidence type="ECO:0000256" key="4">
    <source>
        <dbReference type="ARBA" id="ARBA00022490"/>
    </source>
</evidence>
<dbReference type="PANTHER" id="PTHR12786:SF1">
    <property type="entry name" value="SPLICING REGULATOR SDE2"/>
    <property type="match status" value="1"/>
</dbReference>
<evidence type="ECO:0000313" key="12">
    <source>
        <dbReference type="EMBL" id="GMH00421.1"/>
    </source>
</evidence>
<dbReference type="GO" id="GO:0005634">
    <property type="term" value="C:nucleus"/>
    <property type="evidence" value="ECO:0007669"/>
    <property type="project" value="UniProtKB-SubCell"/>
</dbReference>
<protein>
    <recommendedName>
        <fullName evidence="11">Ubiquitin-like domain-containing protein</fullName>
    </recommendedName>
</protein>
<evidence type="ECO:0000256" key="9">
    <source>
        <dbReference type="SAM" id="Coils"/>
    </source>
</evidence>
<keyword evidence="5" id="KW-0507">mRNA processing</keyword>
<dbReference type="Pfam" id="PF22782">
    <property type="entry name" value="SDE2"/>
    <property type="match status" value="1"/>
</dbReference>
<evidence type="ECO:0000256" key="8">
    <source>
        <dbReference type="ARBA" id="ARBA00023306"/>
    </source>
</evidence>